<dbReference type="GO" id="GO:1902600">
    <property type="term" value="P:proton transmembrane transport"/>
    <property type="evidence" value="ECO:0007669"/>
    <property type="project" value="TreeGrafter"/>
</dbReference>
<dbReference type="SUPFAM" id="SSF81660">
    <property type="entry name" value="Metal cation-transporting ATPase, ATP-binding domain N"/>
    <property type="match status" value="1"/>
</dbReference>
<dbReference type="SFLD" id="SFLDF00027">
    <property type="entry name" value="p-type_atpase"/>
    <property type="match status" value="1"/>
</dbReference>
<evidence type="ECO:0000256" key="8">
    <source>
        <dbReference type="ARBA" id="ARBA00022989"/>
    </source>
</evidence>
<dbReference type="GO" id="GO:0016887">
    <property type="term" value="F:ATP hydrolysis activity"/>
    <property type="evidence" value="ECO:0007669"/>
    <property type="project" value="InterPro"/>
</dbReference>
<evidence type="ECO:0000256" key="1">
    <source>
        <dbReference type="ARBA" id="ARBA00004651"/>
    </source>
</evidence>
<evidence type="ECO:0000256" key="6">
    <source>
        <dbReference type="ARBA" id="ARBA00022840"/>
    </source>
</evidence>
<keyword evidence="8 10" id="KW-1133">Transmembrane helix</keyword>
<comment type="subcellular location">
    <subcellularLocation>
        <location evidence="1">Cell membrane</location>
        <topology evidence="1">Multi-pass membrane protein</topology>
    </subcellularLocation>
</comment>
<evidence type="ECO:0000313" key="13">
    <source>
        <dbReference type="Proteomes" id="UP000178574"/>
    </source>
</evidence>
<evidence type="ECO:0000256" key="10">
    <source>
        <dbReference type="SAM" id="Phobius"/>
    </source>
</evidence>
<dbReference type="Pfam" id="PF00690">
    <property type="entry name" value="Cation_ATPase_N"/>
    <property type="match status" value="1"/>
</dbReference>
<dbReference type="SUPFAM" id="SSF56784">
    <property type="entry name" value="HAD-like"/>
    <property type="match status" value="1"/>
</dbReference>
<dbReference type="SMART" id="SM00831">
    <property type="entry name" value="Cation_ATPase_N"/>
    <property type="match status" value="1"/>
</dbReference>
<dbReference type="NCBIfam" id="TIGR01494">
    <property type="entry name" value="ATPase_P-type"/>
    <property type="match status" value="2"/>
</dbReference>
<dbReference type="InterPro" id="IPR001757">
    <property type="entry name" value="P_typ_ATPase"/>
</dbReference>
<dbReference type="InterPro" id="IPR008250">
    <property type="entry name" value="ATPase_P-typ_transduc_dom_A_sf"/>
</dbReference>
<dbReference type="PRINTS" id="PR00119">
    <property type="entry name" value="CATATPASE"/>
</dbReference>
<protein>
    <recommendedName>
        <fullName evidence="11">Cation-transporting P-type ATPase N-terminal domain-containing protein</fullName>
    </recommendedName>
</protein>
<dbReference type="GO" id="GO:0036376">
    <property type="term" value="P:sodium ion export across plasma membrane"/>
    <property type="evidence" value="ECO:0007669"/>
    <property type="project" value="TreeGrafter"/>
</dbReference>
<dbReference type="Proteomes" id="UP000178574">
    <property type="component" value="Unassembled WGS sequence"/>
</dbReference>
<dbReference type="GO" id="GO:0005391">
    <property type="term" value="F:P-type sodium:potassium-exchanging transporter activity"/>
    <property type="evidence" value="ECO:0007669"/>
    <property type="project" value="TreeGrafter"/>
</dbReference>
<dbReference type="InterPro" id="IPR044492">
    <property type="entry name" value="P_typ_ATPase_HD_dom"/>
</dbReference>
<sequence length="830" mass="90365">MEDRREPLSEKTLLHPFWSMTPEETFRVLSSSPKGISEDEAKERLSLFGSNIIDAAERLNGVRIFANQFRSPLILILVVAGGMTLFLKEWVDAGVIFSAVAVNTFLGFWQEYKAESVLELLRSYIRTRVRVRRGGKEEEIDAEFLVPGDVIRISRGDRIPADARIFYASALQIDESVLTGESVPQEKTVGELPPKTPLPDRTPAVFSGTLAVEGAGEAVVTATDAHTEFGKISSLIRARDRERNKTPLQAALAHFSLWAGVLLGALIVLLFFVGLSYGYEPFEMFLISVAVAVSAVPEGLPIALTVILSVGVERLSKQNAVIRKLLAAETLGSTTLILTDKTGTLTEARMTLSEVYPWGNDGGEAKKSIIEHALLHSTAIIENPADSPALWRIVGNPLESALLRSAESYGVSTSSSDTESLVERLPFDARRKFSAVFAGAGHEKRFVLLGAPDALFAFARMSSEEEAKGNVFVGEKAISGCRVIGVASKPHSGDLTKEFERISSFSFGAAETYPKDRDYTFEGFLILKDPIRAGVKDAIHRIRAAGVKTIIVSGDHRGTAEAVARELGMVDGEGAVLTGEDLNSLKKEELMARADETAVYARVSPEQKMMLVNLYKEKGEVVAVTGDGVNDAPALEAADIGVAVGSGTDVTKSAADLVILDDNYETIVEAVSEGRRILDNIRKVIVYLLSNSLDELLIIGGAIIAGVALPLTALQILYINFFSDSFPAIALAFEEGVDDIGARPRQLHRSLFDNEMKILIFAIGVPTSLLLFFLYYFLLHWGFPADLVRTFIFTAVATYTLILSFSLRSLKKSILEYNPFSNLYLVAGVV</sequence>
<evidence type="ECO:0000256" key="3">
    <source>
        <dbReference type="ARBA" id="ARBA00022475"/>
    </source>
</evidence>
<feature type="non-terminal residue" evidence="12">
    <location>
        <position position="830"/>
    </location>
</feature>
<feature type="transmembrane region" description="Helical" evidence="10">
    <location>
        <begin position="758"/>
        <end position="778"/>
    </location>
</feature>
<evidence type="ECO:0000313" key="12">
    <source>
        <dbReference type="EMBL" id="OGZ96950.1"/>
    </source>
</evidence>
<dbReference type="SFLD" id="SFLDS00003">
    <property type="entry name" value="Haloacid_Dehalogenase"/>
    <property type="match status" value="1"/>
</dbReference>
<dbReference type="Pfam" id="PF00122">
    <property type="entry name" value="E1-E2_ATPase"/>
    <property type="match status" value="1"/>
</dbReference>
<keyword evidence="4 10" id="KW-0812">Transmembrane</keyword>
<proteinExistence type="inferred from homology"/>
<keyword evidence="6" id="KW-0067">ATP-binding</keyword>
<feature type="domain" description="Cation-transporting P-type ATPase N-terminal" evidence="11">
    <location>
        <begin position="16"/>
        <end position="89"/>
    </location>
</feature>
<dbReference type="Pfam" id="PF00702">
    <property type="entry name" value="Hydrolase"/>
    <property type="match status" value="1"/>
</dbReference>
<dbReference type="InterPro" id="IPR059000">
    <property type="entry name" value="ATPase_P-type_domA"/>
</dbReference>
<evidence type="ECO:0000256" key="9">
    <source>
        <dbReference type="ARBA" id="ARBA00023136"/>
    </source>
</evidence>
<dbReference type="InterPro" id="IPR018303">
    <property type="entry name" value="ATPase_P-typ_P_site"/>
</dbReference>
<keyword evidence="5" id="KW-0547">Nucleotide-binding</keyword>
<dbReference type="GO" id="GO:1990573">
    <property type="term" value="P:potassium ion import across plasma membrane"/>
    <property type="evidence" value="ECO:0007669"/>
    <property type="project" value="TreeGrafter"/>
</dbReference>
<dbReference type="Gene3D" id="3.40.1110.10">
    <property type="entry name" value="Calcium-transporting ATPase, cytoplasmic domain N"/>
    <property type="match status" value="1"/>
</dbReference>
<dbReference type="SUPFAM" id="SSF81653">
    <property type="entry name" value="Calcium ATPase, transduction domain A"/>
    <property type="match status" value="1"/>
</dbReference>
<comment type="similarity">
    <text evidence="2">Belongs to the cation transport ATPase (P-type) (TC 3.A.3) family. Type IIA subfamily.</text>
</comment>
<dbReference type="PROSITE" id="PS00154">
    <property type="entry name" value="ATPASE_E1_E2"/>
    <property type="match status" value="1"/>
</dbReference>
<organism evidence="12 13">
    <name type="scientific">Candidatus Sungbacteria bacterium RIFCSPHIGHO2_01_FULL_50_25</name>
    <dbReference type="NCBI Taxonomy" id="1802265"/>
    <lineage>
        <taxon>Bacteria</taxon>
        <taxon>Candidatus Sungiibacteriota</taxon>
    </lineage>
</organism>
<dbReference type="SFLD" id="SFLDG00002">
    <property type="entry name" value="C1.7:_P-type_atpase_like"/>
    <property type="match status" value="1"/>
</dbReference>
<dbReference type="InterPro" id="IPR023299">
    <property type="entry name" value="ATPase_P-typ_cyto_dom_N"/>
</dbReference>
<evidence type="ECO:0000256" key="4">
    <source>
        <dbReference type="ARBA" id="ARBA00022692"/>
    </source>
</evidence>
<dbReference type="AlphaFoldDB" id="A0A1G2KES7"/>
<feature type="transmembrane region" description="Helical" evidence="10">
    <location>
        <begin position="285"/>
        <end position="308"/>
    </location>
</feature>
<feature type="transmembrane region" description="Helical" evidence="10">
    <location>
        <begin position="684"/>
        <end position="709"/>
    </location>
</feature>
<dbReference type="GO" id="GO:0005886">
    <property type="term" value="C:plasma membrane"/>
    <property type="evidence" value="ECO:0007669"/>
    <property type="project" value="UniProtKB-SubCell"/>
</dbReference>
<name>A0A1G2KES7_9BACT</name>
<dbReference type="GO" id="GO:0005524">
    <property type="term" value="F:ATP binding"/>
    <property type="evidence" value="ECO:0007669"/>
    <property type="project" value="UniProtKB-KW"/>
</dbReference>
<dbReference type="PANTHER" id="PTHR43294">
    <property type="entry name" value="SODIUM/POTASSIUM-TRANSPORTING ATPASE SUBUNIT ALPHA"/>
    <property type="match status" value="1"/>
</dbReference>
<evidence type="ECO:0000256" key="5">
    <source>
        <dbReference type="ARBA" id="ARBA00022741"/>
    </source>
</evidence>
<accession>A0A1G2KES7</accession>
<evidence type="ECO:0000259" key="11">
    <source>
        <dbReference type="SMART" id="SM00831"/>
    </source>
</evidence>
<feature type="transmembrane region" description="Helical" evidence="10">
    <location>
        <begin position="790"/>
        <end position="807"/>
    </location>
</feature>
<evidence type="ECO:0000256" key="7">
    <source>
        <dbReference type="ARBA" id="ARBA00022967"/>
    </source>
</evidence>
<keyword evidence="9 10" id="KW-0472">Membrane</keyword>
<dbReference type="InterPro" id="IPR023214">
    <property type="entry name" value="HAD_sf"/>
</dbReference>
<evidence type="ECO:0000256" key="2">
    <source>
        <dbReference type="ARBA" id="ARBA00005675"/>
    </source>
</evidence>
<dbReference type="InterPro" id="IPR023298">
    <property type="entry name" value="ATPase_P-typ_TM_dom_sf"/>
</dbReference>
<dbReference type="Pfam" id="PF00689">
    <property type="entry name" value="Cation_ATPase_C"/>
    <property type="match status" value="1"/>
</dbReference>
<dbReference type="Gene3D" id="2.70.150.10">
    <property type="entry name" value="Calcium-transporting ATPase, cytoplasmic transduction domain A"/>
    <property type="match status" value="1"/>
</dbReference>
<feature type="transmembrane region" description="Helical" evidence="10">
    <location>
        <begin position="251"/>
        <end position="279"/>
    </location>
</feature>
<dbReference type="InterPro" id="IPR050510">
    <property type="entry name" value="Cation_transp_ATPase_P-type"/>
</dbReference>
<keyword evidence="7" id="KW-1278">Translocase</keyword>
<dbReference type="InterPro" id="IPR006068">
    <property type="entry name" value="ATPase_P-typ_cation-transptr_C"/>
</dbReference>
<dbReference type="PANTHER" id="PTHR43294:SF21">
    <property type="entry name" value="CATION TRANSPORTING ATPASE"/>
    <property type="match status" value="1"/>
</dbReference>
<dbReference type="GO" id="GO:0006883">
    <property type="term" value="P:intracellular sodium ion homeostasis"/>
    <property type="evidence" value="ECO:0007669"/>
    <property type="project" value="TreeGrafter"/>
</dbReference>
<comment type="caution">
    <text evidence="12">The sequence shown here is derived from an EMBL/GenBank/DDBJ whole genome shotgun (WGS) entry which is preliminary data.</text>
</comment>
<dbReference type="InterPro" id="IPR004014">
    <property type="entry name" value="ATPase_P-typ_cation-transptr_N"/>
</dbReference>
<gene>
    <name evidence="12" type="ORF">A2847_01770</name>
</gene>
<dbReference type="GO" id="GO:0030007">
    <property type="term" value="P:intracellular potassium ion homeostasis"/>
    <property type="evidence" value="ECO:0007669"/>
    <property type="project" value="TreeGrafter"/>
</dbReference>
<dbReference type="SUPFAM" id="SSF81665">
    <property type="entry name" value="Calcium ATPase, transmembrane domain M"/>
    <property type="match status" value="1"/>
</dbReference>
<reference evidence="12 13" key="1">
    <citation type="journal article" date="2016" name="Nat. Commun.">
        <title>Thousands of microbial genomes shed light on interconnected biogeochemical processes in an aquifer system.</title>
        <authorList>
            <person name="Anantharaman K."/>
            <person name="Brown C.T."/>
            <person name="Hug L.A."/>
            <person name="Sharon I."/>
            <person name="Castelle C.J."/>
            <person name="Probst A.J."/>
            <person name="Thomas B.C."/>
            <person name="Singh A."/>
            <person name="Wilkins M.J."/>
            <person name="Karaoz U."/>
            <person name="Brodie E.L."/>
            <person name="Williams K.H."/>
            <person name="Hubbard S.S."/>
            <person name="Banfield J.F."/>
        </authorList>
    </citation>
    <scope>NUCLEOTIDE SEQUENCE [LARGE SCALE GENOMIC DNA]</scope>
</reference>
<keyword evidence="3" id="KW-1003">Cell membrane</keyword>
<dbReference type="Gene3D" id="1.20.1110.10">
    <property type="entry name" value="Calcium-transporting ATPase, transmembrane domain"/>
    <property type="match status" value="1"/>
</dbReference>
<dbReference type="Gene3D" id="3.40.50.1000">
    <property type="entry name" value="HAD superfamily/HAD-like"/>
    <property type="match status" value="1"/>
</dbReference>
<dbReference type="EMBL" id="MHQD01000003">
    <property type="protein sequence ID" value="OGZ96950.1"/>
    <property type="molecule type" value="Genomic_DNA"/>
</dbReference>
<dbReference type="InterPro" id="IPR036412">
    <property type="entry name" value="HAD-like_sf"/>
</dbReference>